<organism evidence="1 2">
    <name type="scientific">Armillaria ostoyae</name>
    <name type="common">Armillaria root rot fungus</name>
    <dbReference type="NCBI Taxonomy" id="47428"/>
    <lineage>
        <taxon>Eukaryota</taxon>
        <taxon>Fungi</taxon>
        <taxon>Dikarya</taxon>
        <taxon>Basidiomycota</taxon>
        <taxon>Agaricomycotina</taxon>
        <taxon>Agaricomycetes</taxon>
        <taxon>Agaricomycetidae</taxon>
        <taxon>Agaricales</taxon>
        <taxon>Marasmiineae</taxon>
        <taxon>Physalacriaceae</taxon>
        <taxon>Armillaria</taxon>
    </lineage>
</organism>
<reference evidence="2" key="1">
    <citation type="journal article" date="2017" name="Nat. Ecol. Evol.">
        <title>Genome expansion and lineage-specific genetic innovations in the forest pathogenic fungi Armillaria.</title>
        <authorList>
            <person name="Sipos G."/>
            <person name="Prasanna A.N."/>
            <person name="Walter M.C."/>
            <person name="O'Connor E."/>
            <person name="Balint B."/>
            <person name="Krizsan K."/>
            <person name="Kiss B."/>
            <person name="Hess J."/>
            <person name="Varga T."/>
            <person name="Slot J."/>
            <person name="Riley R."/>
            <person name="Boka B."/>
            <person name="Rigling D."/>
            <person name="Barry K."/>
            <person name="Lee J."/>
            <person name="Mihaltcheva S."/>
            <person name="LaButti K."/>
            <person name="Lipzen A."/>
            <person name="Waldron R."/>
            <person name="Moloney N.M."/>
            <person name="Sperisen C."/>
            <person name="Kredics L."/>
            <person name="Vagvoelgyi C."/>
            <person name="Patrignani A."/>
            <person name="Fitzpatrick D."/>
            <person name="Nagy I."/>
            <person name="Doyle S."/>
            <person name="Anderson J.B."/>
            <person name="Grigoriev I.V."/>
            <person name="Gueldener U."/>
            <person name="Muensterkoetter M."/>
            <person name="Nagy L.G."/>
        </authorList>
    </citation>
    <scope>NUCLEOTIDE SEQUENCE [LARGE SCALE GENOMIC DNA]</scope>
    <source>
        <strain evidence="2">C18/9</strain>
    </source>
</reference>
<dbReference type="AlphaFoldDB" id="A0A284S6L2"/>
<accession>A0A284S6L2</accession>
<name>A0A284S6L2_ARMOS</name>
<protein>
    <submittedName>
        <fullName evidence="1">Uncharacterized protein</fullName>
    </submittedName>
</protein>
<evidence type="ECO:0000313" key="2">
    <source>
        <dbReference type="Proteomes" id="UP000219338"/>
    </source>
</evidence>
<keyword evidence="2" id="KW-1185">Reference proteome</keyword>
<sequence length="95" mass="10900">MCRKRPSSQRRRANSSEHIFNARVAQCLPIVTVKWSEAPIKCLIRNDEPRGACQDKIGMPSYITSQLWKIRIQHPFRQILTVSSLVEGHDEVEGV</sequence>
<gene>
    <name evidence="1" type="ORF">ARMOST_20166</name>
</gene>
<proteinExistence type="predicted"/>
<dbReference type="Proteomes" id="UP000219338">
    <property type="component" value="Unassembled WGS sequence"/>
</dbReference>
<evidence type="ECO:0000313" key="1">
    <source>
        <dbReference type="EMBL" id="SJL16639.1"/>
    </source>
</evidence>
<dbReference type="EMBL" id="FUEG01000036">
    <property type="protein sequence ID" value="SJL16639.1"/>
    <property type="molecule type" value="Genomic_DNA"/>
</dbReference>